<feature type="domain" description="RUN" evidence="10">
    <location>
        <begin position="41"/>
        <end position="175"/>
    </location>
</feature>
<feature type="compositionally biased region" description="Basic and acidic residues" evidence="9">
    <location>
        <begin position="450"/>
        <end position="459"/>
    </location>
</feature>
<keyword evidence="6" id="KW-0863">Zinc-finger</keyword>
<dbReference type="WBParaSite" id="Gr19_v10_g163.t3">
    <property type="protein sequence ID" value="Gr19_v10_g163.t3"/>
    <property type="gene ID" value="Gr19_v10_g163"/>
</dbReference>
<dbReference type="PANTHER" id="PTHR12326:SF12">
    <property type="entry name" value="PLECKSTRIN HOMOLOGY AND RUN DOMAIN CONTAINING M1"/>
    <property type="match status" value="1"/>
</dbReference>
<name>A0A914HCP8_GLORO</name>
<evidence type="ECO:0000259" key="10">
    <source>
        <dbReference type="PROSITE" id="PS50826"/>
    </source>
</evidence>
<dbReference type="InterPro" id="IPR051366">
    <property type="entry name" value="DEF8"/>
</dbReference>
<protein>
    <submittedName>
        <fullName evidence="12">RUN domain-containing protein</fullName>
    </submittedName>
</protein>
<comment type="subcellular location">
    <subcellularLocation>
        <location evidence="1">Late endosome</location>
    </subcellularLocation>
</comment>
<keyword evidence="3" id="KW-0479">Metal-binding</keyword>
<accession>A0A914HCP8</accession>
<evidence type="ECO:0000313" key="12">
    <source>
        <dbReference type="WBParaSite" id="Gr19_v10_g163.t3"/>
    </source>
</evidence>
<dbReference type="Pfam" id="PF13901">
    <property type="entry name" value="RH_dom"/>
    <property type="match status" value="1"/>
</dbReference>
<evidence type="ECO:0000256" key="6">
    <source>
        <dbReference type="ARBA" id="ARBA00022771"/>
    </source>
</evidence>
<evidence type="ECO:0000256" key="9">
    <source>
        <dbReference type="SAM" id="MobiDB-lite"/>
    </source>
</evidence>
<evidence type="ECO:0000313" key="11">
    <source>
        <dbReference type="Proteomes" id="UP000887572"/>
    </source>
</evidence>
<feature type="compositionally biased region" description="Gly residues" evidence="9">
    <location>
        <begin position="401"/>
        <end position="416"/>
    </location>
</feature>
<evidence type="ECO:0000256" key="4">
    <source>
        <dbReference type="ARBA" id="ARBA00022737"/>
    </source>
</evidence>
<dbReference type="InterPro" id="IPR037213">
    <property type="entry name" value="Run_dom_sf"/>
</dbReference>
<dbReference type="GO" id="GO:0008270">
    <property type="term" value="F:zinc ion binding"/>
    <property type="evidence" value="ECO:0007669"/>
    <property type="project" value="UniProtKB-KW"/>
</dbReference>
<dbReference type="AlphaFoldDB" id="A0A914HCP8"/>
<keyword evidence="4" id="KW-0677">Repeat</keyword>
<reference evidence="12" key="1">
    <citation type="submission" date="2022-11" db="UniProtKB">
        <authorList>
            <consortium name="WormBaseParasite"/>
        </authorList>
    </citation>
    <scope>IDENTIFICATION</scope>
</reference>
<dbReference type="InterPro" id="IPR004012">
    <property type="entry name" value="Run_dom"/>
</dbReference>
<feature type="region of interest" description="Disordered" evidence="9">
    <location>
        <begin position="1063"/>
        <end position="1092"/>
    </location>
</feature>
<dbReference type="GO" id="GO:0005770">
    <property type="term" value="C:late endosome"/>
    <property type="evidence" value="ECO:0007669"/>
    <property type="project" value="UniProtKB-SubCell"/>
</dbReference>
<keyword evidence="2" id="KW-0597">Phosphoprotein</keyword>
<feature type="compositionally biased region" description="Basic and acidic residues" evidence="9">
    <location>
        <begin position="701"/>
        <end position="721"/>
    </location>
</feature>
<evidence type="ECO:0000256" key="1">
    <source>
        <dbReference type="ARBA" id="ARBA00004603"/>
    </source>
</evidence>
<dbReference type="GO" id="GO:0006914">
    <property type="term" value="P:autophagy"/>
    <property type="evidence" value="ECO:0007669"/>
    <property type="project" value="UniProtKB-KW"/>
</dbReference>
<evidence type="ECO:0000256" key="5">
    <source>
        <dbReference type="ARBA" id="ARBA00022753"/>
    </source>
</evidence>
<feature type="compositionally biased region" description="Low complexity" evidence="9">
    <location>
        <begin position="672"/>
        <end position="686"/>
    </location>
</feature>
<keyword evidence="5" id="KW-0967">Endosome</keyword>
<dbReference type="PROSITE" id="PS50826">
    <property type="entry name" value="RUN"/>
    <property type="match status" value="1"/>
</dbReference>
<sequence length="1092" mass="119757">MEASSETGIDNLSSTKRLILRELETTIELVASTSVDFADNQLSGDLTQALCTVVEAILIHGLRDAFFLKGSRHSNKPSPNFWPFVSKYTHRSIKTQISTLNQIHNEIGRARAWIRIVLNEYALDHYISLFSKDTKQMNQFYAVDAFLRDSECISSLDALLKRLNGIRIAAPTNSSLLNAWTPSPLMLAGLIKGTPTVRAAHTFRCAVADVPLDVPSSSPSPNGLLSTGKGFRVGSSSPSAASSSAVLLQDDALAAVDAVSMTIASGEAQIVAEFGMEADQLLLVAEQTEGPISVEEQQRQGASSSSAVAAIADDLESVYSHPSMMEDHSSSSVLNSVLVGTSEHHQRRRHNAQNLYSSAPYNSNNKWIMASMPAEELSAEVVVHRKAKQRHRRRTMSRSSCGGGGGSDTSCGGGADGSSSRCQSSANLHTFAESVENKEENASTVTNAEDEAKQHRAVEGTDNVQQQEAPVFEEEMPAFIALNDALSTQGAAMAFDIEQLQQNQPHFLVNSFLPSSPPFGTSLQDELLAAAAAAVAEKEDDGDERFAGEELARKKFSATDEQQQHQQMARDLLINSKIGGSSSAKVSFSYSTDSMDDELLHNNSGSVPAMPATFDEALRNFLGREAQKRRRSSRARTSSSTTNVRLFSECSSSSAGGAAQHEQLQSPSSYPTNLSSPQQLTSSPTTALAQSAAANNGHSATKRELAPEPFKREEREAKNSLDSEEELITVPLPPSVAQQQLQRRPPWTMMSARTTKTYDTSPVVVNGQQQQQVDDADEPYRLPRRLYRLTQIPRELGLDSQEFRCAACRRNIGASFGPFNVCALNGRYYCAGHCIRASGAADNEATLIPARMLLNGDFRPRTVSKESRMLLRSVVDKPFMRLDLLNPHIYAHCTSLRKIKELRLKFSLFVLYLFSCRDSIAEDAKRRIWPQKHWHEDIHLYSIADFESVANGTMERRLNSLINFAQCHVQACTICLQKGFFCELCSASDRPIYPFQTEITYRCPNCASVFHKECARKAELMDATGAANQQQQRNCPKCLRRAKYCSASTMLLLNASPPTTSMMNSISNINDSSSNDSATTGKLPPLSPRDER</sequence>
<dbReference type="Gene3D" id="1.20.58.900">
    <property type="match status" value="1"/>
</dbReference>
<feature type="region of interest" description="Disordered" evidence="9">
    <location>
        <begin position="625"/>
        <end position="728"/>
    </location>
</feature>
<dbReference type="Proteomes" id="UP000887572">
    <property type="component" value="Unplaced"/>
</dbReference>
<feature type="compositionally biased region" description="Polar residues" evidence="9">
    <location>
        <begin position="662"/>
        <end position="671"/>
    </location>
</feature>
<dbReference type="SUPFAM" id="SSF140741">
    <property type="entry name" value="RUN domain-like"/>
    <property type="match status" value="1"/>
</dbReference>
<evidence type="ECO:0000256" key="3">
    <source>
        <dbReference type="ARBA" id="ARBA00022723"/>
    </source>
</evidence>
<dbReference type="SMART" id="SM01175">
    <property type="entry name" value="DUF4206"/>
    <property type="match status" value="1"/>
</dbReference>
<dbReference type="InterPro" id="IPR025258">
    <property type="entry name" value="RH_dom"/>
</dbReference>
<keyword evidence="7" id="KW-0862">Zinc</keyword>
<feature type="region of interest" description="Disordered" evidence="9">
    <location>
        <begin position="386"/>
        <end position="465"/>
    </location>
</feature>
<feature type="compositionally biased region" description="Polar residues" evidence="9">
    <location>
        <begin position="687"/>
        <end position="699"/>
    </location>
</feature>
<evidence type="ECO:0000256" key="8">
    <source>
        <dbReference type="ARBA" id="ARBA00023006"/>
    </source>
</evidence>
<feature type="compositionally biased region" description="Basic residues" evidence="9">
    <location>
        <begin position="386"/>
        <end position="396"/>
    </location>
</feature>
<dbReference type="Pfam" id="PF02759">
    <property type="entry name" value="RUN"/>
    <property type="match status" value="1"/>
</dbReference>
<dbReference type="SMART" id="SM00593">
    <property type="entry name" value="RUN"/>
    <property type="match status" value="1"/>
</dbReference>
<evidence type="ECO:0000256" key="7">
    <source>
        <dbReference type="ARBA" id="ARBA00022833"/>
    </source>
</evidence>
<keyword evidence="11" id="KW-1185">Reference proteome</keyword>
<keyword evidence="8" id="KW-0072">Autophagy</keyword>
<organism evidence="11 12">
    <name type="scientific">Globodera rostochiensis</name>
    <name type="common">Golden nematode worm</name>
    <name type="synonym">Heterodera rostochiensis</name>
    <dbReference type="NCBI Taxonomy" id="31243"/>
    <lineage>
        <taxon>Eukaryota</taxon>
        <taxon>Metazoa</taxon>
        <taxon>Ecdysozoa</taxon>
        <taxon>Nematoda</taxon>
        <taxon>Chromadorea</taxon>
        <taxon>Rhabditida</taxon>
        <taxon>Tylenchina</taxon>
        <taxon>Tylenchomorpha</taxon>
        <taxon>Tylenchoidea</taxon>
        <taxon>Heteroderidae</taxon>
        <taxon>Heteroderinae</taxon>
        <taxon>Globodera</taxon>
    </lineage>
</organism>
<evidence type="ECO:0000256" key="2">
    <source>
        <dbReference type="ARBA" id="ARBA00022553"/>
    </source>
</evidence>
<feature type="compositionally biased region" description="Low complexity" evidence="9">
    <location>
        <begin position="1063"/>
        <end position="1077"/>
    </location>
</feature>
<dbReference type="PANTHER" id="PTHR12326">
    <property type="entry name" value="PLECKSTRIN HOMOLOGY DOMAIN CONTAINING PROTEIN"/>
    <property type="match status" value="1"/>
</dbReference>
<proteinExistence type="predicted"/>